<organism evidence="1 2">
    <name type="scientific">Metschnikowia aff. pulcherrima</name>
    <dbReference type="NCBI Taxonomy" id="2163413"/>
    <lineage>
        <taxon>Eukaryota</taxon>
        <taxon>Fungi</taxon>
        <taxon>Dikarya</taxon>
        <taxon>Ascomycota</taxon>
        <taxon>Saccharomycotina</taxon>
        <taxon>Pichiomycetes</taxon>
        <taxon>Metschnikowiaceae</taxon>
        <taxon>Metschnikowia</taxon>
    </lineage>
</organism>
<evidence type="ECO:0000313" key="2">
    <source>
        <dbReference type="Proteomes" id="UP000292447"/>
    </source>
</evidence>
<keyword evidence="2" id="KW-1185">Reference proteome</keyword>
<accession>A0A4P6XR74</accession>
<sequence>MKLHFYQSDNTAGKKLSYEAIDGELSLPWLKHTRLVALDSQYIEMEAPSDPAVAIARALAFHLRDIGIFDGYDPDDGGESGGYSDFTCKLELLLNHASQEFQVALNLYYRYRGDKKESQKTDLSDVQISNWLFDRIVNDTNSLPLIEMKLRHLLQLDYLSCSINGLDVEL</sequence>
<evidence type="ECO:0000313" key="1">
    <source>
        <dbReference type="EMBL" id="QBM89225.1"/>
    </source>
</evidence>
<dbReference type="Proteomes" id="UP000292447">
    <property type="component" value="Chromosome IV"/>
</dbReference>
<name>A0A4P6XR74_9ASCO</name>
<gene>
    <name evidence="1" type="ORF">METSCH_D02890</name>
</gene>
<protein>
    <submittedName>
        <fullName evidence="1">Uncharacterized protein</fullName>
    </submittedName>
</protein>
<dbReference type="AlphaFoldDB" id="A0A4P6XR74"/>
<proteinExistence type="predicted"/>
<reference evidence="2" key="1">
    <citation type="submission" date="2019-03" db="EMBL/GenBank/DDBJ databases">
        <title>Snf2 controls pulcherriminic acid biosynthesis and connects pigmentation and antifungal activity of the yeast Metschnikowia pulcherrima.</title>
        <authorList>
            <person name="Gore-Lloyd D."/>
            <person name="Sumann I."/>
            <person name="Brachmann A.O."/>
            <person name="Schneeberger K."/>
            <person name="Ortiz-Merino R.A."/>
            <person name="Moreno-Beltran M."/>
            <person name="Schlaefli M."/>
            <person name="Kirner P."/>
            <person name="Santos Kron A."/>
            <person name="Wolfe K.H."/>
            <person name="Piel J."/>
            <person name="Ahrens C.H."/>
            <person name="Henk D."/>
            <person name="Freimoser F.M."/>
        </authorList>
    </citation>
    <scope>NUCLEOTIDE SEQUENCE [LARGE SCALE GENOMIC DNA]</scope>
    <source>
        <strain evidence="2">APC 1.2</strain>
    </source>
</reference>
<dbReference type="EMBL" id="CP034459">
    <property type="protein sequence ID" value="QBM89225.1"/>
    <property type="molecule type" value="Genomic_DNA"/>
</dbReference>